<dbReference type="InterPro" id="IPR029057">
    <property type="entry name" value="PRTase-like"/>
</dbReference>
<proteinExistence type="inferred from homology"/>
<sequence length="233" mass="26237">MFLIKRITADFFHLLFPDYCNACGTALFYGEKTICTGCLYDLPYTDFHLYPENPAARLFWGRIHCHEVIALLYFKKGGTKVQQLIHQLKYKGQKDAGYLLGCMLGEKLLKTGSEMKADLIIPVPLHWSKAYSRGYNQSKCIADGVAKVLQLPVNTRLLIRQKNTATQTKKSRYNRFENMQTAFKILQPGLLKNKHVLLIDDVITTGATLEACGKILLDNGLSRLSIAAIAFTA</sequence>
<reference evidence="3 4" key="1">
    <citation type="submission" date="2015-01" db="EMBL/GenBank/DDBJ databases">
        <title>Draft genome sequence of Pedobacter sp. NL19 isolated from sludge of an effluent treatment pond in an abandoned uranium mine.</title>
        <authorList>
            <person name="Santos T."/>
            <person name="Caetano T."/>
            <person name="Covas C."/>
            <person name="Cruz A."/>
            <person name="Mendo S."/>
        </authorList>
    </citation>
    <scope>NUCLEOTIDE SEQUENCE [LARGE SCALE GENOMIC DNA]</scope>
    <source>
        <strain evidence="3 4">NL19</strain>
    </source>
</reference>
<feature type="domain" description="Phosphoribosyltransferase" evidence="2">
    <location>
        <begin position="141"/>
        <end position="229"/>
    </location>
</feature>
<dbReference type="InterPro" id="IPR000836">
    <property type="entry name" value="PRTase_dom"/>
</dbReference>
<dbReference type="STRING" id="1503925.TH53_02620"/>
<keyword evidence="3" id="KW-0328">Glycosyltransferase</keyword>
<dbReference type="CDD" id="cd06223">
    <property type="entry name" value="PRTases_typeI"/>
    <property type="match status" value="1"/>
</dbReference>
<evidence type="ECO:0000313" key="3">
    <source>
        <dbReference type="EMBL" id="KIO78653.1"/>
    </source>
</evidence>
<evidence type="ECO:0000256" key="1">
    <source>
        <dbReference type="ARBA" id="ARBA00008007"/>
    </source>
</evidence>
<evidence type="ECO:0000259" key="2">
    <source>
        <dbReference type="Pfam" id="PF00156"/>
    </source>
</evidence>
<dbReference type="Gene3D" id="3.40.50.2020">
    <property type="match status" value="1"/>
</dbReference>
<accession>A0A0D0FA35</accession>
<dbReference type="SUPFAM" id="SSF53271">
    <property type="entry name" value="PRTase-like"/>
    <property type="match status" value="1"/>
</dbReference>
<protein>
    <submittedName>
        <fullName evidence="3">Amidophosphoribosyltransferase</fullName>
    </submittedName>
</protein>
<comment type="caution">
    <text evidence="3">The sequence shown here is derived from an EMBL/GenBank/DDBJ whole genome shotgun (WGS) entry which is preliminary data.</text>
</comment>
<keyword evidence="4" id="KW-1185">Reference proteome</keyword>
<name>A0A0D0FA35_9SPHI</name>
<evidence type="ECO:0000313" key="4">
    <source>
        <dbReference type="Proteomes" id="UP000032049"/>
    </source>
</evidence>
<comment type="similarity">
    <text evidence="1">Belongs to the ComF/GntX family.</text>
</comment>
<gene>
    <name evidence="3" type="ORF">TH53_02620</name>
</gene>
<dbReference type="InterPro" id="IPR051910">
    <property type="entry name" value="ComF/GntX_DNA_util-trans"/>
</dbReference>
<dbReference type="PANTHER" id="PTHR47505">
    <property type="entry name" value="DNA UTILIZATION PROTEIN YHGH"/>
    <property type="match status" value="1"/>
</dbReference>
<dbReference type="AlphaFoldDB" id="A0A0D0FA35"/>
<dbReference type="Pfam" id="PF00156">
    <property type="entry name" value="Pribosyltran"/>
    <property type="match status" value="1"/>
</dbReference>
<dbReference type="PANTHER" id="PTHR47505:SF1">
    <property type="entry name" value="DNA UTILIZATION PROTEIN YHGH"/>
    <property type="match status" value="1"/>
</dbReference>
<dbReference type="Proteomes" id="UP000032049">
    <property type="component" value="Unassembled WGS sequence"/>
</dbReference>
<dbReference type="OrthoDB" id="9779910at2"/>
<dbReference type="EMBL" id="JXRA01000008">
    <property type="protein sequence ID" value="KIO78653.1"/>
    <property type="molecule type" value="Genomic_DNA"/>
</dbReference>
<keyword evidence="3" id="KW-0808">Transferase</keyword>
<organism evidence="3 4">
    <name type="scientific">Pedobacter lusitanus</name>
    <dbReference type="NCBI Taxonomy" id="1503925"/>
    <lineage>
        <taxon>Bacteria</taxon>
        <taxon>Pseudomonadati</taxon>
        <taxon>Bacteroidota</taxon>
        <taxon>Sphingobacteriia</taxon>
        <taxon>Sphingobacteriales</taxon>
        <taxon>Sphingobacteriaceae</taxon>
        <taxon>Pedobacter</taxon>
    </lineage>
</organism>
<dbReference type="GO" id="GO:0016757">
    <property type="term" value="F:glycosyltransferase activity"/>
    <property type="evidence" value="ECO:0007669"/>
    <property type="project" value="UniProtKB-KW"/>
</dbReference>
<dbReference type="RefSeq" id="WP_041878095.1">
    <property type="nucleotide sequence ID" value="NZ_CP157278.1"/>
</dbReference>